<keyword evidence="2" id="KW-0378">Hydrolase</keyword>
<evidence type="ECO:0000259" key="1">
    <source>
        <dbReference type="Pfam" id="PF00561"/>
    </source>
</evidence>
<dbReference type="PANTHER" id="PTHR43433">
    <property type="entry name" value="HYDROLASE, ALPHA/BETA FOLD FAMILY PROTEIN"/>
    <property type="match status" value="1"/>
</dbReference>
<proteinExistence type="predicted"/>
<dbReference type="Gene3D" id="3.40.50.1820">
    <property type="entry name" value="alpha/beta hydrolase"/>
    <property type="match status" value="1"/>
</dbReference>
<dbReference type="PRINTS" id="PR00111">
    <property type="entry name" value="ABHYDROLASE"/>
</dbReference>
<name>A0A2S9Y4B9_9BACT</name>
<dbReference type="PANTHER" id="PTHR43433:SF5">
    <property type="entry name" value="AB HYDROLASE-1 DOMAIN-CONTAINING PROTEIN"/>
    <property type="match status" value="1"/>
</dbReference>
<comment type="caution">
    <text evidence="2">The sequence shown here is derived from an EMBL/GenBank/DDBJ whole genome shotgun (WGS) entry which is preliminary data.</text>
</comment>
<dbReference type="Proteomes" id="UP000238823">
    <property type="component" value="Unassembled WGS sequence"/>
</dbReference>
<dbReference type="EC" id="3.1.1.24" evidence="2"/>
<dbReference type="InterPro" id="IPR029058">
    <property type="entry name" value="AB_hydrolase_fold"/>
</dbReference>
<feature type="domain" description="AB hydrolase-1" evidence="1">
    <location>
        <begin position="3"/>
        <end position="230"/>
    </location>
</feature>
<reference evidence="2 3" key="1">
    <citation type="submission" date="2018-03" db="EMBL/GenBank/DDBJ databases">
        <title>Draft Genome Sequences of the Obligatory Marine Myxobacteria Enhygromyxa salina SWB007.</title>
        <authorList>
            <person name="Poehlein A."/>
            <person name="Moghaddam J.A."/>
            <person name="Harms H."/>
            <person name="Alanjari M."/>
            <person name="Koenig G.M."/>
            <person name="Daniel R."/>
            <person name="Schaeberle T.F."/>
        </authorList>
    </citation>
    <scope>NUCLEOTIDE SEQUENCE [LARGE SCALE GENOMIC DNA]</scope>
    <source>
        <strain evidence="2 3">SWB007</strain>
    </source>
</reference>
<protein>
    <submittedName>
        <fullName evidence="2">3-oxoadipate enol-lactonase 2</fullName>
        <ecNumber evidence="2">3.1.1.24</ecNumber>
    </submittedName>
</protein>
<dbReference type="Pfam" id="PF00561">
    <property type="entry name" value="Abhydrolase_1"/>
    <property type="match status" value="1"/>
</dbReference>
<organism evidence="2 3">
    <name type="scientific">Enhygromyxa salina</name>
    <dbReference type="NCBI Taxonomy" id="215803"/>
    <lineage>
        <taxon>Bacteria</taxon>
        <taxon>Pseudomonadati</taxon>
        <taxon>Myxococcota</taxon>
        <taxon>Polyangia</taxon>
        <taxon>Nannocystales</taxon>
        <taxon>Nannocystaceae</taxon>
        <taxon>Enhygromyxa</taxon>
    </lineage>
</organism>
<evidence type="ECO:0000313" key="2">
    <source>
        <dbReference type="EMBL" id="PRP99947.1"/>
    </source>
</evidence>
<gene>
    <name evidence="2" type="primary">catD</name>
    <name evidence="2" type="ORF">ENSA7_61640</name>
</gene>
<dbReference type="AlphaFoldDB" id="A0A2S9Y4B9"/>
<dbReference type="EMBL" id="PVNL01000119">
    <property type="protein sequence ID" value="PRP99947.1"/>
    <property type="molecule type" value="Genomic_DNA"/>
</dbReference>
<dbReference type="InterPro" id="IPR000073">
    <property type="entry name" value="AB_hydrolase_1"/>
</dbReference>
<dbReference type="InterPro" id="IPR050471">
    <property type="entry name" value="AB_hydrolase"/>
</dbReference>
<dbReference type="SUPFAM" id="SSF53474">
    <property type="entry name" value="alpha/beta-Hydrolases"/>
    <property type="match status" value="1"/>
</dbReference>
<dbReference type="GO" id="GO:0047570">
    <property type="term" value="F:3-oxoadipate enol-lactonase activity"/>
    <property type="evidence" value="ECO:0007669"/>
    <property type="project" value="UniProtKB-EC"/>
</dbReference>
<sequence length="245" mass="27022">MLQGVGARGMVWAPQVERLRERYSCITVDNRGVGDSGEAPGTLVFGQMVDDAIALLDHLQIDRAHVIGHSMGGILAHQLALDHPDRAASLGLLCTFTNGSEAARLSPRGFWLGTRTVLGTPRMRRSAYLRLIAPASELRGDLDAVVERYTQIFGHDLAQRRRIVVRQIRAMDRHDQRARLPELRSIPSIVLAGAEDLIAEPRYNQALAQAIGARHYHCFEDAAHTLPITHADAVSDRLAQHWAAP</sequence>
<accession>A0A2S9Y4B9</accession>
<evidence type="ECO:0000313" key="3">
    <source>
        <dbReference type="Proteomes" id="UP000238823"/>
    </source>
</evidence>